<evidence type="ECO:0000313" key="2">
    <source>
        <dbReference type="Proteomes" id="UP001375240"/>
    </source>
</evidence>
<dbReference type="EMBL" id="JAVHNQ010000004">
    <property type="protein sequence ID" value="KAK6349705.1"/>
    <property type="molecule type" value="Genomic_DNA"/>
</dbReference>
<sequence>MCWLMAMHKQKELLLEQKATGPIQPPRDLITEEHLENMGTELTRHCDNMERHGLVDYQMGVWEEQILDAIQECLDLMQDKEPAAAPEPTR</sequence>
<protein>
    <submittedName>
        <fullName evidence="1">Uncharacterized protein</fullName>
    </submittedName>
</protein>
<gene>
    <name evidence="1" type="ORF">TWF696_005984</name>
</gene>
<reference evidence="1 2" key="1">
    <citation type="submission" date="2019-10" db="EMBL/GenBank/DDBJ databases">
        <authorList>
            <person name="Palmer J.M."/>
        </authorList>
    </citation>
    <scope>NUCLEOTIDE SEQUENCE [LARGE SCALE GENOMIC DNA]</scope>
    <source>
        <strain evidence="1 2">TWF696</strain>
    </source>
</reference>
<dbReference type="Proteomes" id="UP001375240">
    <property type="component" value="Unassembled WGS sequence"/>
</dbReference>
<keyword evidence="2" id="KW-1185">Reference proteome</keyword>
<name>A0AAV9V191_9PEZI</name>
<organism evidence="1 2">
    <name type="scientific">Orbilia brochopaga</name>
    <dbReference type="NCBI Taxonomy" id="3140254"/>
    <lineage>
        <taxon>Eukaryota</taxon>
        <taxon>Fungi</taxon>
        <taxon>Dikarya</taxon>
        <taxon>Ascomycota</taxon>
        <taxon>Pezizomycotina</taxon>
        <taxon>Orbiliomycetes</taxon>
        <taxon>Orbiliales</taxon>
        <taxon>Orbiliaceae</taxon>
        <taxon>Orbilia</taxon>
    </lineage>
</organism>
<dbReference type="AlphaFoldDB" id="A0AAV9V191"/>
<proteinExistence type="predicted"/>
<accession>A0AAV9V191</accession>
<evidence type="ECO:0000313" key="1">
    <source>
        <dbReference type="EMBL" id="KAK6349705.1"/>
    </source>
</evidence>
<comment type="caution">
    <text evidence="1">The sequence shown here is derived from an EMBL/GenBank/DDBJ whole genome shotgun (WGS) entry which is preliminary data.</text>
</comment>